<feature type="domain" description="Ricin B lectin" evidence="2">
    <location>
        <begin position="22"/>
        <end position="80"/>
    </location>
</feature>
<dbReference type="VEuPathDB" id="VectorBase:CPIJ039853"/>
<feature type="chain" id="PRO_5004281310" evidence="1">
    <location>
        <begin position="20"/>
        <end position="158"/>
    </location>
</feature>
<dbReference type="VEuPathDB" id="VectorBase:CQUJHB015128"/>
<dbReference type="AlphaFoldDB" id="Q6TRZ5"/>
<dbReference type="EMBL" id="AY388554">
    <property type="protein sequence ID" value="AAR18442.1"/>
    <property type="molecule type" value="mRNA"/>
</dbReference>
<evidence type="ECO:0000259" key="2">
    <source>
        <dbReference type="Pfam" id="PF14200"/>
    </source>
</evidence>
<dbReference type="InterPro" id="IPR000772">
    <property type="entry name" value="Ricin_B_lectin"/>
</dbReference>
<protein>
    <submittedName>
        <fullName evidence="3">16 kDa salivary peptide</fullName>
    </submittedName>
</protein>
<reference evidence="3" key="1">
    <citation type="submission" date="2003-09" db="EMBL/GenBank/DDBJ databases">
        <title>An insight into the salivary transcriptome and proteome of the adult female mosquito Culex pipiens quinquefasciatus.</title>
        <authorList>
            <person name="Ribeiro J.M.C."/>
            <person name="Charlab R."/>
            <person name="Pham V.M."/>
            <person name="Garfield M.K."/>
            <person name="Valenzuela J.G."/>
        </authorList>
    </citation>
    <scope>NUCLEOTIDE SEQUENCE</scope>
    <source>
        <strain evidence="3">Vero Beach</strain>
        <tissue evidence="3">Salivary gland</tissue>
    </source>
</reference>
<reference evidence="4" key="2">
    <citation type="journal article" date="2021" name="Curr. Res. Struct. Biol.">
        <title>The structures of two salivary proteins from the West Nile vector Culex quinquefasciatus reveal a beta-trefoil fold with putative sugar binding properties.</title>
        <authorList>
            <person name="Kern O."/>
            <person name="Valenzuela Leon P.C."/>
            <person name="Gittis A.G."/>
            <person name="Bonilla B."/>
            <person name="Cruz P."/>
            <person name="Chagas A.C."/>
            <person name="Ganesan S."/>
            <person name="Ribeiro J.M."/>
            <person name="Garboczi D.N."/>
            <person name="Martin-Martin I."/>
            <person name="Calvo E."/>
        </authorList>
    </citation>
    <scope>X-RAY CRYSTALLOGRAPHY (1.87 ANGSTROMS) OF 18-158</scope>
    <scope>DISULFIDE BONDS</scope>
</reference>
<dbReference type="InterPro" id="IPR035992">
    <property type="entry name" value="Ricin_B-like_lectins"/>
</dbReference>
<dbReference type="Gene3D" id="2.80.10.50">
    <property type="match status" value="1"/>
</dbReference>
<feature type="signal peptide" evidence="1">
    <location>
        <begin position="1"/>
        <end position="19"/>
    </location>
</feature>
<evidence type="ECO:0000313" key="3">
    <source>
        <dbReference type="EMBL" id="AAR18442.1"/>
    </source>
</evidence>
<evidence type="ECO:0007829" key="4">
    <source>
        <dbReference type="PDB" id="7KCG"/>
    </source>
</evidence>
<name>Q6TRZ5_CULQU</name>
<dbReference type="CDD" id="cd23667">
    <property type="entry name" value="beta-trefoil_Ricin_CqDVP-like"/>
    <property type="match status" value="1"/>
</dbReference>
<organism evidence="3">
    <name type="scientific">Culex quinquefasciatus</name>
    <name type="common">Southern house mosquito</name>
    <name type="synonym">Culex pungens</name>
    <dbReference type="NCBI Taxonomy" id="7176"/>
    <lineage>
        <taxon>Eukaryota</taxon>
        <taxon>Metazoa</taxon>
        <taxon>Ecdysozoa</taxon>
        <taxon>Arthropoda</taxon>
        <taxon>Hexapoda</taxon>
        <taxon>Insecta</taxon>
        <taxon>Pterygota</taxon>
        <taxon>Neoptera</taxon>
        <taxon>Endopterygota</taxon>
        <taxon>Diptera</taxon>
        <taxon>Nematocera</taxon>
        <taxon>Culicoidea</taxon>
        <taxon>Culicidae</taxon>
        <taxon>Culicinae</taxon>
        <taxon>Culicini</taxon>
        <taxon>Culex</taxon>
        <taxon>Culex</taxon>
    </lineage>
</organism>
<dbReference type="PDB" id="7KCG">
    <property type="method" value="X-ray"/>
    <property type="resolution" value="1.87 A"/>
    <property type="chains" value="A=18-158"/>
</dbReference>
<feature type="disulfide bond" evidence="4">
    <location>
        <begin position="130"/>
        <end position="146"/>
    </location>
</feature>
<proteinExistence type="evidence at protein level"/>
<accession>Q6TRZ5</accession>
<evidence type="ECO:0000256" key="1">
    <source>
        <dbReference type="SAM" id="SignalP"/>
    </source>
</evidence>
<sequence length="158" mass="18027">MKNLRSLFLALVLLAVALAADVPTGCVTIKNRHEGRYLAHSISTHDADRRHVSFCTDPQRWTITAEGTNFRIRNNKHGEELFESQQKFNGNYVFLWIKKSLINDGGASWKITESGNPGYFHIKNVKFSHCLFTQGGTDWVAAYESCDTAKYEWRIVKC</sequence>
<keyword evidence="1" id="KW-0732">Signal</keyword>
<keyword evidence="4" id="KW-0002">3D-structure</keyword>
<dbReference type="Pfam" id="PF14200">
    <property type="entry name" value="RicinB_lectin_2"/>
    <property type="match status" value="1"/>
</dbReference>
<feature type="disulfide bond" evidence="4">
    <location>
        <begin position="26"/>
        <end position="158"/>
    </location>
</feature>
<dbReference type="SMR" id="Q6TRZ5"/>
<dbReference type="SUPFAM" id="SSF50370">
    <property type="entry name" value="Ricin B-like lectins"/>
    <property type="match status" value="1"/>
</dbReference>